<dbReference type="Proteomes" id="UP000265020">
    <property type="component" value="Unassembled WGS sequence"/>
</dbReference>
<reference evidence="2" key="1">
    <citation type="submission" date="2025-08" db="UniProtKB">
        <authorList>
            <consortium name="Ensembl"/>
        </authorList>
    </citation>
    <scope>IDENTIFICATION</scope>
</reference>
<organism evidence="2 3">
    <name type="scientific">Cyprinodon variegatus</name>
    <name type="common">Sheepshead minnow</name>
    <dbReference type="NCBI Taxonomy" id="28743"/>
    <lineage>
        <taxon>Eukaryota</taxon>
        <taxon>Metazoa</taxon>
        <taxon>Chordata</taxon>
        <taxon>Craniata</taxon>
        <taxon>Vertebrata</taxon>
        <taxon>Euteleostomi</taxon>
        <taxon>Actinopterygii</taxon>
        <taxon>Neopterygii</taxon>
        <taxon>Teleostei</taxon>
        <taxon>Neoteleostei</taxon>
        <taxon>Acanthomorphata</taxon>
        <taxon>Ovalentaria</taxon>
        <taxon>Atherinomorphae</taxon>
        <taxon>Cyprinodontiformes</taxon>
        <taxon>Cyprinodontidae</taxon>
        <taxon>Cyprinodon</taxon>
    </lineage>
</organism>
<name>A0A3Q2DES1_CYPVA</name>
<sequence>MRSSRRRDRDHQKMVSRPRPILKMSAATETQQLSFAEVMQLVQEGKEIPGVMKVDVQPSNQSPTPSQMQRVLYKVFGKGSEQYCVVAFRTRVLPNLGVLPILS</sequence>
<evidence type="ECO:0000313" key="2">
    <source>
        <dbReference type="Ensembl" id="ENSCVAP00000017428.1"/>
    </source>
</evidence>
<dbReference type="AlphaFoldDB" id="A0A3Q2DES1"/>
<dbReference type="InterPro" id="IPR040554">
    <property type="entry name" value="KPWE_PEX14_dom"/>
</dbReference>
<evidence type="ECO:0000259" key="1">
    <source>
        <dbReference type="Pfam" id="PF17733"/>
    </source>
</evidence>
<dbReference type="Ensembl" id="ENSCVAT00000026081.1">
    <property type="protein sequence ID" value="ENSCVAP00000017428.1"/>
    <property type="gene ID" value="ENSCVAG00000020515.1"/>
</dbReference>
<dbReference type="Pfam" id="PF17733">
    <property type="entry name" value="KPWE_dom"/>
    <property type="match status" value="1"/>
</dbReference>
<keyword evidence="3" id="KW-1185">Reference proteome</keyword>
<dbReference type="GeneTree" id="ENSGT00940000174755"/>
<accession>A0A3Q2DES1</accession>
<dbReference type="STRING" id="28743.ENSCVAP00000017428"/>
<evidence type="ECO:0000313" key="3">
    <source>
        <dbReference type="Proteomes" id="UP000265020"/>
    </source>
</evidence>
<reference evidence="2" key="2">
    <citation type="submission" date="2025-09" db="UniProtKB">
        <authorList>
            <consortium name="Ensembl"/>
        </authorList>
    </citation>
    <scope>IDENTIFICATION</scope>
</reference>
<feature type="domain" description="Peroxisomal membrane protein PEX14-like KPWE" evidence="1">
    <location>
        <begin position="31"/>
        <end position="70"/>
    </location>
</feature>
<protein>
    <recommendedName>
        <fullName evidence="1">Peroxisomal membrane protein PEX14-like KPWE domain-containing protein</fullName>
    </recommendedName>
</protein>
<proteinExistence type="predicted"/>